<evidence type="ECO:0000256" key="7">
    <source>
        <dbReference type="ARBA" id="ARBA00038938"/>
    </source>
</evidence>
<dbReference type="FunFam" id="3.40.140.10:FF:000035">
    <property type="entry name" value="dCMP deaminase"/>
    <property type="match status" value="1"/>
</dbReference>
<evidence type="ECO:0000256" key="4">
    <source>
        <dbReference type="ARBA" id="ARBA00022727"/>
    </source>
</evidence>
<feature type="region of interest" description="Disordered" evidence="10">
    <location>
        <begin position="39"/>
        <end position="71"/>
    </location>
</feature>
<dbReference type="Gene3D" id="3.40.50.300">
    <property type="entry name" value="P-loop containing nucleotide triphosphate hydrolases"/>
    <property type="match status" value="1"/>
</dbReference>
<feature type="compositionally biased region" description="Low complexity" evidence="10">
    <location>
        <begin position="130"/>
        <end position="168"/>
    </location>
</feature>
<dbReference type="InterPro" id="IPR002125">
    <property type="entry name" value="CMP_dCMP_dom"/>
</dbReference>
<evidence type="ECO:0000256" key="2">
    <source>
        <dbReference type="ARBA" id="ARBA00006576"/>
    </source>
</evidence>
<dbReference type="InterPro" id="IPR035105">
    <property type="entry name" value="Deoxycytidylate_deaminase_dom"/>
</dbReference>
<protein>
    <recommendedName>
        <fullName evidence="9">Deoxycytidylate deaminase</fullName>
        <ecNumber evidence="7">3.5.4.12</ecNumber>
    </recommendedName>
    <alternativeName>
        <fullName evidence="8">dCMP deaminase</fullName>
    </alternativeName>
</protein>
<dbReference type="GO" id="GO:0005737">
    <property type="term" value="C:cytoplasm"/>
    <property type="evidence" value="ECO:0007669"/>
    <property type="project" value="TreeGrafter"/>
</dbReference>
<dbReference type="PROSITE" id="PS51747">
    <property type="entry name" value="CYT_DCMP_DEAMINASES_2"/>
    <property type="match status" value="1"/>
</dbReference>
<evidence type="ECO:0000313" key="13">
    <source>
        <dbReference type="Proteomes" id="UP001320420"/>
    </source>
</evidence>
<feature type="compositionally biased region" description="Polar residues" evidence="10">
    <location>
        <begin position="49"/>
        <end position="64"/>
    </location>
</feature>
<keyword evidence="3" id="KW-0479">Metal-binding</keyword>
<dbReference type="InterPro" id="IPR027417">
    <property type="entry name" value="P-loop_NTPase"/>
</dbReference>
<comment type="similarity">
    <text evidence="2">Belongs to the cytidine and deoxycytidylate deaminase family.</text>
</comment>
<dbReference type="Gene3D" id="3.40.140.10">
    <property type="entry name" value="Cytidine Deaminase, domain 2"/>
    <property type="match status" value="1"/>
</dbReference>
<gene>
    <name evidence="12" type="primary">DCD1</name>
    <name evidence="12" type="ORF">SLS62_003144</name>
</gene>
<evidence type="ECO:0000256" key="9">
    <source>
        <dbReference type="ARBA" id="ARBA00071582"/>
    </source>
</evidence>
<evidence type="ECO:0000256" key="10">
    <source>
        <dbReference type="SAM" id="MobiDB-lite"/>
    </source>
</evidence>
<evidence type="ECO:0000256" key="5">
    <source>
        <dbReference type="ARBA" id="ARBA00022801"/>
    </source>
</evidence>
<comment type="cofactor">
    <cofactor evidence="1">
        <name>Zn(2+)</name>
        <dbReference type="ChEBI" id="CHEBI:29105"/>
    </cofactor>
</comment>
<evidence type="ECO:0000313" key="12">
    <source>
        <dbReference type="EMBL" id="KAK7754830.1"/>
    </source>
</evidence>
<name>A0AAN9UTA3_9PEZI</name>
<organism evidence="12 13">
    <name type="scientific">Diatrype stigma</name>
    <dbReference type="NCBI Taxonomy" id="117547"/>
    <lineage>
        <taxon>Eukaryota</taxon>
        <taxon>Fungi</taxon>
        <taxon>Dikarya</taxon>
        <taxon>Ascomycota</taxon>
        <taxon>Pezizomycotina</taxon>
        <taxon>Sordariomycetes</taxon>
        <taxon>Xylariomycetidae</taxon>
        <taxon>Xylariales</taxon>
        <taxon>Diatrypaceae</taxon>
        <taxon>Diatrype</taxon>
    </lineage>
</organism>
<evidence type="ECO:0000259" key="11">
    <source>
        <dbReference type="PROSITE" id="PS51747"/>
    </source>
</evidence>
<dbReference type="CDD" id="cd01286">
    <property type="entry name" value="deoxycytidylate_deaminase"/>
    <property type="match status" value="1"/>
</dbReference>
<dbReference type="GO" id="GO:0009165">
    <property type="term" value="P:nucleotide biosynthetic process"/>
    <property type="evidence" value="ECO:0007669"/>
    <property type="project" value="UniProtKB-KW"/>
</dbReference>
<dbReference type="EC" id="3.5.4.12" evidence="7"/>
<dbReference type="GO" id="GO:0004132">
    <property type="term" value="F:dCMP deaminase activity"/>
    <property type="evidence" value="ECO:0007669"/>
    <property type="project" value="UniProtKB-EC"/>
</dbReference>
<dbReference type="GO" id="GO:0008270">
    <property type="term" value="F:zinc ion binding"/>
    <property type="evidence" value="ECO:0007669"/>
    <property type="project" value="InterPro"/>
</dbReference>
<comment type="caution">
    <text evidence="12">The sequence shown here is derived from an EMBL/GenBank/DDBJ whole genome shotgun (WGS) entry which is preliminary data.</text>
</comment>
<dbReference type="InterPro" id="IPR016193">
    <property type="entry name" value="Cytidine_deaminase-like"/>
</dbReference>
<sequence>MLIGICGAKCAGKSTVAQFLIEHHGFKKLHILEEAAASRDEVGKEQKSGPGSSTLPSHPKQTVATTTTEQEQHVFPTAQALLDFVTKRWRSRWVTTDVRDEAILDALSRRPFFLLISVDAPVTVRWRRWQQQQQQQQQQKTTSSSSSSSSPAEEATTSSSDNSDSDATSLAEFVAQSDAQLYSAGPGTGAGAGMLELMSRASVRLLNSSASSSSSSSSLADLHASLAQLDLTNSERLRPGWDGYFMALASLAARRCNCMKRAVGCVLVDNATGGHRVISTGYNGTPRSLRNCGEGGCPRCNGSPDGGDAYSGPGFGGGSTDSGAALATCLCLHAEENALLEAGRERIRPGAVLYCNTCPCLTCSIKIVQVGIGEVVYNQAYSMDGAAAEVFRSAGPANGLIHLEKMDLC</sequence>
<proteinExistence type="inferred from homology"/>
<reference evidence="12 13" key="1">
    <citation type="submission" date="2024-02" db="EMBL/GenBank/DDBJ databases">
        <title>De novo assembly and annotation of 12 fungi associated with fruit tree decline syndrome in Ontario, Canada.</title>
        <authorList>
            <person name="Sulman M."/>
            <person name="Ellouze W."/>
            <person name="Ilyukhin E."/>
        </authorList>
    </citation>
    <scope>NUCLEOTIDE SEQUENCE [LARGE SCALE GENOMIC DNA]</scope>
    <source>
        <strain evidence="12 13">M11/M66-122</strain>
    </source>
</reference>
<keyword evidence="6" id="KW-0862">Zinc</keyword>
<evidence type="ECO:0000256" key="1">
    <source>
        <dbReference type="ARBA" id="ARBA00001947"/>
    </source>
</evidence>
<dbReference type="PROSITE" id="PS00903">
    <property type="entry name" value="CYT_DCMP_DEAMINASES_1"/>
    <property type="match status" value="1"/>
</dbReference>
<dbReference type="PANTHER" id="PTHR11086">
    <property type="entry name" value="DEOXYCYTIDYLATE DEAMINASE-RELATED"/>
    <property type="match status" value="1"/>
</dbReference>
<keyword evidence="5" id="KW-0378">Hydrolase</keyword>
<evidence type="ECO:0000256" key="8">
    <source>
        <dbReference type="ARBA" id="ARBA00041763"/>
    </source>
</evidence>
<accession>A0AAN9UTA3</accession>
<dbReference type="SUPFAM" id="SSF53927">
    <property type="entry name" value="Cytidine deaminase-like"/>
    <property type="match status" value="1"/>
</dbReference>
<evidence type="ECO:0000256" key="3">
    <source>
        <dbReference type="ARBA" id="ARBA00022723"/>
    </source>
</evidence>
<evidence type="ECO:0000256" key="6">
    <source>
        <dbReference type="ARBA" id="ARBA00022833"/>
    </source>
</evidence>
<keyword evidence="13" id="KW-1185">Reference proteome</keyword>
<dbReference type="InterPro" id="IPR016192">
    <property type="entry name" value="APOBEC/CMP_deaminase_Zn-bd"/>
</dbReference>
<dbReference type="AlphaFoldDB" id="A0AAN9UTA3"/>
<dbReference type="EMBL" id="JAKJXP020000017">
    <property type="protein sequence ID" value="KAK7754830.1"/>
    <property type="molecule type" value="Genomic_DNA"/>
</dbReference>
<keyword evidence="4" id="KW-0545">Nucleotide biosynthesis</keyword>
<dbReference type="Proteomes" id="UP001320420">
    <property type="component" value="Unassembled WGS sequence"/>
</dbReference>
<dbReference type="Pfam" id="PF00383">
    <property type="entry name" value="dCMP_cyt_deam_1"/>
    <property type="match status" value="1"/>
</dbReference>
<dbReference type="SUPFAM" id="SSF52540">
    <property type="entry name" value="P-loop containing nucleoside triphosphate hydrolases"/>
    <property type="match status" value="1"/>
</dbReference>
<dbReference type="PANTHER" id="PTHR11086:SF18">
    <property type="entry name" value="DEOXYCYTIDYLATE DEAMINASE"/>
    <property type="match status" value="1"/>
</dbReference>
<feature type="domain" description="CMP/dCMP-type deaminase" evidence="11">
    <location>
        <begin position="240"/>
        <end position="398"/>
    </location>
</feature>
<dbReference type="InterPro" id="IPR015517">
    <property type="entry name" value="dCMP_deaminase-rel"/>
</dbReference>
<feature type="region of interest" description="Disordered" evidence="10">
    <location>
        <begin position="129"/>
        <end position="168"/>
    </location>
</feature>